<feature type="transmembrane region" description="Helical" evidence="14">
    <location>
        <begin position="415"/>
        <end position="435"/>
    </location>
</feature>
<feature type="transmembrane region" description="Helical" evidence="14">
    <location>
        <begin position="800"/>
        <end position="829"/>
    </location>
</feature>
<evidence type="ECO:0000256" key="13">
    <source>
        <dbReference type="SAM" id="MobiDB-lite"/>
    </source>
</evidence>
<evidence type="ECO:0000256" key="1">
    <source>
        <dbReference type="ARBA" id="ARBA00000900"/>
    </source>
</evidence>
<evidence type="ECO:0000256" key="5">
    <source>
        <dbReference type="ARBA" id="ARBA00022679"/>
    </source>
</evidence>
<dbReference type="AlphaFoldDB" id="A0A915LVC4"/>
<reference evidence="17" key="1">
    <citation type="submission" date="2022-11" db="UniProtKB">
        <authorList>
            <consortium name="WormBaseParasite"/>
        </authorList>
    </citation>
    <scope>IDENTIFICATION</scope>
</reference>
<comment type="subcellular location">
    <subcellularLocation>
        <location evidence="2">Membrane</location>
        <topology evidence="2">Multi-pass membrane protein</topology>
    </subcellularLocation>
</comment>
<dbReference type="InterPro" id="IPR056521">
    <property type="entry name" value="MARCHF6-like_C"/>
</dbReference>
<feature type="region of interest" description="Disordered" evidence="13">
    <location>
        <begin position="609"/>
        <end position="705"/>
    </location>
</feature>
<dbReference type="SMART" id="SM00744">
    <property type="entry name" value="RINGv"/>
    <property type="match status" value="1"/>
</dbReference>
<keyword evidence="11 14" id="KW-1133">Transmembrane helix</keyword>
<evidence type="ECO:0000256" key="7">
    <source>
        <dbReference type="ARBA" id="ARBA00022723"/>
    </source>
</evidence>
<evidence type="ECO:0000313" key="16">
    <source>
        <dbReference type="Proteomes" id="UP000887561"/>
    </source>
</evidence>
<feature type="compositionally biased region" description="Basic and acidic residues" evidence="13">
    <location>
        <begin position="570"/>
        <end position="580"/>
    </location>
</feature>
<feature type="transmembrane region" description="Helical" evidence="14">
    <location>
        <begin position="94"/>
        <end position="116"/>
    </location>
</feature>
<dbReference type="PROSITE" id="PS51292">
    <property type="entry name" value="ZF_RING_CH"/>
    <property type="match status" value="1"/>
</dbReference>
<feature type="domain" description="RING-CH-type" evidence="15">
    <location>
        <begin position="8"/>
        <end position="67"/>
    </location>
</feature>
<evidence type="ECO:0000259" key="15">
    <source>
        <dbReference type="PROSITE" id="PS51292"/>
    </source>
</evidence>
<feature type="compositionally biased region" description="Acidic residues" evidence="13">
    <location>
        <begin position="609"/>
        <end position="619"/>
    </location>
</feature>
<dbReference type="GO" id="GO:0061630">
    <property type="term" value="F:ubiquitin protein ligase activity"/>
    <property type="evidence" value="ECO:0007669"/>
    <property type="project" value="UniProtKB-EC"/>
</dbReference>
<feature type="transmembrane region" description="Helical" evidence="14">
    <location>
        <begin position="149"/>
        <end position="169"/>
    </location>
</feature>
<feature type="region of interest" description="Disordered" evidence="13">
    <location>
        <begin position="570"/>
        <end position="590"/>
    </location>
</feature>
<feature type="transmembrane region" description="Helical" evidence="14">
    <location>
        <begin position="122"/>
        <end position="142"/>
    </location>
</feature>
<evidence type="ECO:0000256" key="14">
    <source>
        <dbReference type="SAM" id="Phobius"/>
    </source>
</evidence>
<feature type="compositionally biased region" description="Polar residues" evidence="13">
    <location>
        <begin position="188"/>
        <end position="205"/>
    </location>
</feature>
<feature type="transmembrane region" description="Helical" evidence="14">
    <location>
        <begin position="473"/>
        <end position="495"/>
    </location>
</feature>
<dbReference type="PANTHER" id="PTHR13145">
    <property type="entry name" value="SSM4 PROTEIN"/>
    <property type="match status" value="1"/>
</dbReference>
<proteinExistence type="predicted"/>
<evidence type="ECO:0000256" key="9">
    <source>
        <dbReference type="ARBA" id="ARBA00022786"/>
    </source>
</evidence>
<feature type="transmembrane region" description="Helical" evidence="14">
    <location>
        <begin position="364"/>
        <end position="387"/>
    </location>
</feature>
<evidence type="ECO:0000256" key="10">
    <source>
        <dbReference type="ARBA" id="ARBA00022833"/>
    </source>
</evidence>
<protein>
    <recommendedName>
        <fullName evidence="4">RING-type E3 ubiquitin transferase</fullName>
        <ecNumber evidence="4">2.3.2.27</ecNumber>
    </recommendedName>
</protein>
<dbReference type="GO" id="GO:0008270">
    <property type="term" value="F:zinc ion binding"/>
    <property type="evidence" value="ECO:0007669"/>
    <property type="project" value="UniProtKB-KW"/>
</dbReference>
<feature type="region of interest" description="Disordered" evidence="13">
    <location>
        <begin position="186"/>
        <end position="245"/>
    </location>
</feature>
<dbReference type="CDD" id="cd16702">
    <property type="entry name" value="RING_CH-C4HC3_MARCH6"/>
    <property type="match status" value="1"/>
</dbReference>
<evidence type="ECO:0000256" key="11">
    <source>
        <dbReference type="ARBA" id="ARBA00022989"/>
    </source>
</evidence>
<dbReference type="Pfam" id="PF23113">
    <property type="entry name" value="MARCHF6_C"/>
    <property type="match status" value="1"/>
</dbReference>
<name>A0A915LVC4_MELJA</name>
<evidence type="ECO:0000256" key="4">
    <source>
        <dbReference type="ARBA" id="ARBA00012483"/>
    </source>
</evidence>
<keyword evidence="8" id="KW-0863">Zinc-finger</keyword>
<dbReference type="SUPFAM" id="SSF57850">
    <property type="entry name" value="RING/U-box"/>
    <property type="match status" value="1"/>
</dbReference>
<keyword evidence="16" id="KW-1185">Reference proteome</keyword>
<evidence type="ECO:0000256" key="3">
    <source>
        <dbReference type="ARBA" id="ARBA00004906"/>
    </source>
</evidence>
<feature type="transmembrane region" description="Helical" evidence="14">
    <location>
        <begin position="324"/>
        <end position="343"/>
    </location>
</feature>
<feature type="transmembrane region" description="Helical" evidence="14">
    <location>
        <begin position="934"/>
        <end position="953"/>
    </location>
</feature>
<feature type="compositionally biased region" description="Polar residues" evidence="13">
    <location>
        <begin position="646"/>
        <end position="675"/>
    </location>
</feature>
<feature type="transmembrane region" description="Helical" evidence="14">
    <location>
        <begin position="891"/>
        <end position="914"/>
    </location>
</feature>
<dbReference type="Gene3D" id="3.30.40.10">
    <property type="entry name" value="Zinc/RING finger domain, C3HC4 (zinc finger)"/>
    <property type="match status" value="1"/>
</dbReference>
<accession>A0A915LVC4</accession>
<evidence type="ECO:0000256" key="8">
    <source>
        <dbReference type="ARBA" id="ARBA00022771"/>
    </source>
</evidence>
<keyword evidence="10" id="KW-0862">Zinc</keyword>
<feature type="transmembrane region" description="Helical" evidence="14">
    <location>
        <begin position="849"/>
        <end position="871"/>
    </location>
</feature>
<comment type="catalytic activity">
    <reaction evidence="1">
        <text>S-ubiquitinyl-[E2 ubiquitin-conjugating enzyme]-L-cysteine + [acceptor protein]-L-lysine = [E2 ubiquitin-conjugating enzyme]-L-cysteine + N(6)-ubiquitinyl-[acceptor protein]-L-lysine.</text>
        <dbReference type="EC" id="2.3.2.27"/>
    </reaction>
</comment>
<feature type="compositionally biased region" description="Polar residues" evidence="13">
    <location>
        <begin position="213"/>
        <end position="230"/>
    </location>
</feature>
<keyword evidence="12 14" id="KW-0472">Membrane</keyword>
<evidence type="ECO:0000256" key="6">
    <source>
        <dbReference type="ARBA" id="ARBA00022692"/>
    </source>
</evidence>
<dbReference type="PANTHER" id="PTHR13145:SF0">
    <property type="entry name" value="E3 UBIQUITIN-PROTEIN LIGASE MARCHF6"/>
    <property type="match status" value="1"/>
</dbReference>
<dbReference type="Pfam" id="PF12906">
    <property type="entry name" value="RINGv"/>
    <property type="match status" value="1"/>
</dbReference>
<feature type="transmembrane region" description="Helical" evidence="14">
    <location>
        <begin position="736"/>
        <end position="755"/>
    </location>
</feature>
<dbReference type="InterPro" id="IPR011016">
    <property type="entry name" value="Znf_RING-CH"/>
</dbReference>
<evidence type="ECO:0000256" key="2">
    <source>
        <dbReference type="ARBA" id="ARBA00004141"/>
    </source>
</evidence>
<feature type="transmembrane region" description="Helical" evidence="14">
    <location>
        <begin position="761"/>
        <end position="779"/>
    </location>
</feature>
<dbReference type="WBParaSite" id="scaffold1759_cov164.g3581">
    <property type="protein sequence ID" value="scaffold1759_cov164.g3581"/>
    <property type="gene ID" value="scaffold1759_cov164.g3581"/>
</dbReference>
<comment type="pathway">
    <text evidence="3">Protein modification; protein ubiquitination.</text>
</comment>
<evidence type="ECO:0000256" key="12">
    <source>
        <dbReference type="ARBA" id="ARBA00023136"/>
    </source>
</evidence>
<evidence type="ECO:0000313" key="17">
    <source>
        <dbReference type="WBParaSite" id="scaffold1759_cov164.g3581"/>
    </source>
</evidence>
<keyword evidence="9" id="KW-0833">Ubl conjugation pathway</keyword>
<feature type="transmembrane region" description="Helical" evidence="14">
    <location>
        <begin position="515"/>
        <end position="535"/>
    </location>
</feature>
<dbReference type="GO" id="GO:0005789">
    <property type="term" value="C:endoplasmic reticulum membrane"/>
    <property type="evidence" value="ECO:0007669"/>
    <property type="project" value="TreeGrafter"/>
</dbReference>
<feature type="compositionally biased region" description="Basic and acidic residues" evidence="13">
    <location>
        <begin position="688"/>
        <end position="705"/>
    </location>
</feature>
<keyword evidence="5" id="KW-0808">Transferase</keyword>
<keyword evidence="6 14" id="KW-0812">Transmembrane</keyword>
<dbReference type="Proteomes" id="UP000887561">
    <property type="component" value="Unplaced"/>
</dbReference>
<sequence length="1007" mass="115671">MGTTNDNDGSGDMDICRVCRLTGNDALYHPCLCTGSIKYIHQDCLLQWLKYSKKDVCELCNHKFSFRPLYRADMPERLPLRDLLRGIFLIVARFLRLGFTYTLVFSCWLGLVPLMAARTHRLVFSGFISSIFSSRFLLLFSAENIAMDIIRGSLVVTLFLCTFISLVWLREQIMVGGPPDVLYLPDDQQVSDPITPRPQQDQQYLPVSDEENNPSTSASLNNAESDNANEPSDEGTSKTNISNKSLPLQHFQPVQHALIHEESNSQNQLSTTEAENFEEQNIQQQQDNGDQDAAVPPVAAEVVEQQRFADELTWQRLLGLDGSFAFIEHLIGLLVILLHGIVIHQLAKIFRLKSIYTISGMICLMLKVFLLVITELIVFPILCGWWLDICSLPLTGVTLDDRIRSFRYYPTSSFFLHWLAGMVYVFYSASFMLILRELLRPGVLWFIRNLHDPDFNPIQEMIEQPITHHLRRLVASMTLFFSIILIVVYLPLRLINWGHPSTLPYVFSGSADTPLVEYSFELVLLQVIMPTILEYSKAFLLLKRAVRCWCRIVGGWLQLDSYLLPSEKDKNNVDQREHQRQRARQRLMRGDQNEQLGLLEVLEAIEDDTTDDEPADENENDHVENDANNAQNNDKEACEVADSSKAGESSSAAPLNTDIENNATHPEPQQNNPNNLMLDEGMQQQNEQGEHRQARQRVQEQREQRNLGAQHHALLHFRDTALTVEYVRPNLFPLRIVLLLICFAITAILLALSAFLIPDDLYSIATGVYICWILTRLISMTKEWLHKGWSYMKKVFNTAVWLDFRVIAAAVPLLVVIPFMLGFYFQMLVISPLRVAIFQSPLFFPWKEWAMGVVHFKIICASVLMGPDWWLKTAFEQIYADGIWNFQLKDLYINMVIPIGNALSFLIAFPYVASKFIMLFVEADRENQVIIIRYSYPFFLGSICIVAFLIWQWKKLKMLAQKIRNDKYLIGTQLVNFYRDNTSIKATNVQTPNIIDETKKDEKINRI</sequence>
<dbReference type="GO" id="GO:0036503">
    <property type="term" value="P:ERAD pathway"/>
    <property type="evidence" value="ECO:0007669"/>
    <property type="project" value="TreeGrafter"/>
</dbReference>
<keyword evidence="7" id="KW-0479">Metal-binding</keyword>
<dbReference type="InterPro" id="IPR013083">
    <property type="entry name" value="Znf_RING/FYVE/PHD"/>
</dbReference>
<organism evidence="16 17">
    <name type="scientific">Meloidogyne javanica</name>
    <name type="common">Root-knot nematode worm</name>
    <dbReference type="NCBI Taxonomy" id="6303"/>
    <lineage>
        <taxon>Eukaryota</taxon>
        <taxon>Metazoa</taxon>
        <taxon>Ecdysozoa</taxon>
        <taxon>Nematoda</taxon>
        <taxon>Chromadorea</taxon>
        <taxon>Rhabditida</taxon>
        <taxon>Tylenchina</taxon>
        <taxon>Tylenchomorpha</taxon>
        <taxon>Tylenchoidea</taxon>
        <taxon>Meloidogynidae</taxon>
        <taxon>Meloidogyninae</taxon>
        <taxon>Meloidogyne</taxon>
        <taxon>Meloidogyne incognita group</taxon>
    </lineage>
</organism>
<dbReference type="EC" id="2.3.2.27" evidence="4"/>